<name>A0ABV3W0U2_9BACI</name>
<dbReference type="SUPFAM" id="SSF141868">
    <property type="entry name" value="EAL domain-like"/>
    <property type="match status" value="1"/>
</dbReference>
<feature type="domain" description="GGDEF" evidence="4">
    <location>
        <begin position="179"/>
        <end position="312"/>
    </location>
</feature>
<dbReference type="PANTHER" id="PTHR44757">
    <property type="entry name" value="DIGUANYLATE CYCLASE DGCP"/>
    <property type="match status" value="1"/>
</dbReference>
<dbReference type="EMBL" id="JBFRHK010000011">
    <property type="protein sequence ID" value="MEX3746752.1"/>
    <property type="molecule type" value="Genomic_DNA"/>
</dbReference>
<proteinExistence type="predicted"/>
<organism evidence="5 6">
    <name type="scientific">Lysinibacillus xylanilyticus</name>
    <dbReference type="NCBI Taxonomy" id="582475"/>
    <lineage>
        <taxon>Bacteria</taxon>
        <taxon>Bacillati</taxon>
        <taxon>Bacillota</taxon>
        <taxon>Bacilli</taxon>
        <taxon>Bacillales</taxon>
        <taxon>Bacillaceae</taxon>
        <taxon>Lysinibacillus</taxon>
    </lineage>
</organism>
<dbReference type="InterPro" id="IPR052155">
    <property type="entry name" value="Biofilm_reg_signaling"/>
</dbReference>
<dbReference type="SMART" id="SM00052">
    <property type="entry name" value="EAL"/>
    <property type="match status" value="1"/>
</dbReference>
<dbReference type="PROSITE" id="PS50113">
    <property type="entry name" value="PAC"/>
    <property type="match status" value="1"/>
</dbReference>
<dbReference type="PROSITE" id="PS50883">
    <property type="entry name" value="EAL"/>
    <property type="match status" value="1"/>
</dbReference>
<dbReference type="Pfam" id="PF00990">
    <property type="entry name" value="GGDEF"/>
    <property type="match status" value="1"/>
</dbReference>
<dbReference type="PROSITE" id="PS50112">
    <property type="entry name" value="PAS"/>
    <property type="match status" value="1"/>
</dbReference>
<reference evidence="5 6" key="1">
    <citation type="submission" date="2024-07" db="EMBL/GenBank/DDBJ databases">
        <title>Characterization of a bacterium isolated from hydrolysated instant sea cucumber by whole-genome sequencing and metabolomics.</title>
        <authorList>
            <person name="Luo X."/>
            <person name="Zhang Z."/>
            <person name="Zheng Z."/>
            <person name="Zhang W."/>
            <person name="Ming T."/>
            <person name="Jiao L."/>
            <person name="Su X."/>
            <person name="Kong F."/>
            <person name="Xu J."/>
        </authorList>
    </citation>
    <scope>NUCLEOTIDE SEQUENCE [LARGE SCALE GENOMIC DNA]</scope>
    <source>
        <strain evidence="5 6">XL-2024</strain>
    </source>
</reference>
<dbReference type="SMART" id="SM00086">
    <property type="entry name" value="PAC"/>
    <property type="match status" value="1"/>
</dbReference>
<feature type="domain" description="PAC" evidence="2">
    <location>
        <begin position="93"/>
        <end position="145"/>
    </location>
</feature>
<dbReference type="SUPFAM" id="SSF55073">
    <property type="entry name" value="Nucleotide cyclase"/>
    <property type="match status" value="1"/>
</dbReference>
<evidence type="ECO:0000313" key="6">
    <source>
        <dbReference type="Proteomes" id="UP001558534"/>
    </source>
</evidence>
<gene>
    <name evidence="5" type="ORF">AB1300_16650</name>
</gene>
<dbReference type="InterPro" id="IPR029787">
    <property type="entry name" value="Nucleotide_cyclase"/>
</dbReference>
<feature type="domain" description="PAS" evidence="1">
    <location>
        <begin position="20"/>
        <end position="66"/>
    </location>
</feature>
<dbReference type="NCBIfam" id="TIGR00229">
    <property type="entry name" value="sensory_box"/>
    <property type="match status" value="1"/>
</dbReference>
<dbReference type="Pfam" id="PF00563">
    <property type="entry name" value="EAL"/>
    <property type="match status" value="1"/>
</dbReference>
<comment type="caution">
    <text evidence="5">The sequence shown here is derived from an EMBL/GenBank/DDBJ whole genome shotgun (WGS) entry which is preliminary data.</text>
</comment>
<dbReference type="SMART" id="SM00091">
    <property type="entry name" value="PAS"/>
    <property type="match status" value="1"/>
</dbReference>
<accession>A0ABV3W0U2</accession>
<evidence type="ECO:0000259" key="1">
    <source>
        <dbReference type="PROSITE" id="PS50112"/>
    </source>
</evidence>
<dbReference type="InterPro" id="IPR001633">
    <property type="entry name" value="EAL_dom"/>
</dbReference>
<dbReference type="Gene3D" id="3.30.450.20">
    <property type="entry name" value="PAS domain"/>
    <property type="match status" value="1"/>
</dbReference>
<dbReference type="PROSITE" id="PS50887">
    <property type="entry name" value="GGDEF"/>
    <property type="match status" value="1"/>
</dbReference>
<dbReference type="InterPro" id="IPR001610">
    <property type="entry name" value="PAC"/>
</dbReference>
<evidence type="ECO:0000259" key="4">
    <source>
        <dbReference type="PROSITE" id="PS50887"/>
    </source>
</evidence>
<dbReference type="Proteomes" id="UP001558534">
    <property type="component" value="Unassembled WGS sequence"/>
</dbReference>
<dbReference type="SMART" id="SM00267">
    <property type="entry name" value="GGDEF"/>
    <property type="match status" value="1"/>
</dbReference>
<evidence type="ECO:0000259" key="3">
    <source>
        <dbReference type="PROSITE" id="PS50883"/>
    </source>
</evidence>
<protein>
    <submittedName>
        <fullName evidence="5">EAL domain-containing protein</fullName>
    </submittedName>
</protein>
<dbReference type="Gene3D" id="3.30.70.270">
    <property type="match status" value="1"/>
</dbReference>
<dbReference type="CDD" id="cd00130">
    <property type="entry name" value="PAS"/>
    <property type="match status" value="1"/>
</dbReference>
<dbReference type="InterPro" id="IPR035919">
    <property type="entry name" value="EAL_sf"/>
</dbReference>
<dbReference type="SUPFAM" id="SSF55785">
    <property type="entry name" value="PYP-like sensor domain (PAS domain)"/>
    <property type="match status" value="1"/>
</dbReference>
<sequence length="587" mass="67329">MNGVNEWNSLEKLNSISKYPTALITKIFENVSEGIMITNKNKKIEMVNPAFEFVTGYKRDEVIGKSPAVLQSGVHELQFYLDMWQEIRQKGIWQGEIWNRRKTGDLYPEWLTIVGIANDEGEITNYCGIFSDLSERKIVENEREKRLLTDSLTDVSNRFAYIERMNSLLESTSTISHSVQHAVYFLDLDRFKQINDTLGHAVGDTILVEVAKRLKTLLKNKDIIARNGGDEFIITLTNVKNDKEAANFAELIIGTIEQPLDINGQDIFISTSVGVSMYPADGESTEQLIRCADKAMTYSKKNDLNGYAFYFDELKTDAQRVLLLDSELRRAIENREFELHFQPKISVENEEIQGVEALVRWNSERLGFVSPVEFIPYAEETGLIIPLSEVIIEKACEAVIEMRQCGYKIPVAINISSIHFKQQNFLESIQSILERYNTPANNFEIEVTERTVMNSANETVSKLVRLKKMGFKISIDDFGTGYSSLSYLVRFPLDCLKIDRSFIQHIGSLDEKQAVVDAIIQMSHRLKMKVVAEGVEHAQQVDILRKMNCDIIQGYYYSKPLPLHELIEFMEYWKIEHQGRNLEYGKL</sequence>
<dbReference type="InterPro" id="IPR000014">
    <property type="entry name" value="PAS"/>
</dbReference>
<dbReference type="Pfam" id="PF13426">
    <property type="entry name" value="PAS_9"/>
    <property type="match status" value="1"/>
</dbReference>
<dbReference type="CDD" id="cd01949">
    <property type="entry name" value="GGDEF"/>
    <property type="match status" value="1"/>
</dbReference>
<dbReference type="InterPro" id="IPR043128">
    <property type="entry name" value="Rev_trsase/Diguanyl_cyclase"/>
</dbReference>
<evidence type="ECO:0000313" key="5">
    <source>
        <dbReference type="EMBL" id="MEX3746752.1"/>
    </source>
</evidence>
<dbReference type="InterPro" id="IPR000160">
    <property type="entry name" value="GGDEF_dom"/>
</dbReference>
<dbReference type="RefSeq" id="WP_368637344.1">
    <property type="nucleotide sequence ID" value="NZ_JBFRHK010000011.1"/>
</dbReference>
<evidence type="ECO:0000259" key="2">
    <source>
        <dbReference type="PROSITE" id="PS50113"/>
    </source>
</evidence>
<keyword evidence="6" id="KW-1185">Reference proteome</keyword>
<dbReference type="NCBIfam" id="TIGR00254">
    <property type="entry name" value="GGDEF"/>
    <property type="match status" value="1"/>
</dbReference>
<dbReference type="Gene3D" id="3.20.20.450">
    <property type="entry name" value="EAL domain"/>
    <property type="match status" value="1"/>
</dbReference>
<dbReference type="PANTHER" id="PTHR44757:SF2">
    <property type="entry name" value="BIOFILM ARCHITECTURE MAINTENANCE PROTEIN MBAA"/>
    <property type="match status" value="1"/>
</dbReference>
<dbReference type="InterPro" id="IPR000700">
    <property type="entry name" value="PAS-assoc_C"/>
</dbReference>
<dbReference type="InterPro" id="IPR035965">
    <property type="entry name" value="PAS-like_dom_sf"/>
</dbReference>
<dbReference type="CDD" id="cd01948">
    <property type="entry name" value="EAL"/>
    <property type="match status" value="1"/>
</dbReference>
<feature type="domain" description="EAL" evidence="3">
    <location>
        <begin position="321"/>
        <end position="574"/>
    </location>
</feature>